<comment type="caution">
    <text evidence="2">The sequence shown here is derived from an EMBL/GenBank/DDBJ whole genome shotgun (WGS) entry which is preliminary data.</text>
</comment>
<feature type="compositionally biased region" description="Basic and acidic residues" evidence="1">
    <location>
        <begin position="36"/>
        <end position="54"/>
    </location>
</feature>
<name>A0AAE0K300_9PEZI</name>
<sequence length="269" mass="30520">MSWLTNLATNVIAAAVPDGFDLVALGAHNPFGTPHAARDEDGGRNEAAPRRSIDESDPESWYLGGDESETMNDRKKLIEFRKQACEQNNSEEDDDDDLCGDTGEAPFEAQAFGNKVFEIVSIEIARPRHFTRFITGWKPIGRMETFCKTLERVDRGSGSEMPTVPWQAGVHYLRNVQAWDELHSNPQKKETQALVKTAWDIIVIDSEASDIWNWEQVYTNDKEVLAELWPTIVQVVRLYYDTHFDARKRCPVCTLKAPEDYVPWVLGGM</sequence>
<proteinExistence type="predicted"/>
<dbReference type="EMBL" id="JAULSW010000010">
    <property type="protein sequence ID" value="KAK3368665.1"/>
    <property type="molecule type" value="Genomic_DNA"/>
</dbReference>
<accession>A0AAE0K300</accession>
<reference evidence="2" key="1">
    <citation type="journal article" date="2023" name="Mol. Phylogenet. Evol.">
        <title>Genome-scale phylogeny and comparative genomics of the fungal order Sordariales.</title>
        <authorList>
            <person name="Hensen N."/>
            <person name="Bonometti L."/>
            <person name="Westerberg I."/>
            <person name="Brannstrom I.O."/>
            <person name="Guillou S."/>
            <person name="Cros-Aarteil S."/>
            <person name="Calhoun S."/>
            <person name="Haridas S."/>
            <person name="Kuo A."/>
            <person name="Mondo S."/>
            <person name="Pangilinan J."/>
            <person name="Riley R."/>
            <person name="LaButti K."/>
            <person name="Andreopoulos B."/>
            <person name="Lipzen A."/>
            <person name="Chen C."/>
            <person name="Yan M."/>
            <person name="Daum C."/>
            <person name="Ng V."/>
            <person name="Clum A."/>
            <person name="Steindorff A."/>
            <person name="Ohm R.A."/>
            <person name="Martin F."/>
            <person name="Silar P."/>
            <person name="Natvig D.O."/>
            <person name="Lalanne C."/>
            <person name="Gautier V."/>
            <person name="Ament-Velasquez S.L."/>
            <person name="Kruys A."/>
            <person name="Hutchinson M.I."/>
            <person name="Powell A.J."/>
            <person name="Barry K."/>
            <person name="Miller A.N."/>
            <person name="Grigoriev I.V."/>
            <person name="Debuchy R."/>
            <person name="Gladieux P."/>
            <person name="Hiltunen Thoren M."/>
            <person name="Johannesson H."/>
        </authorList>
    </citation>
    <scope>NUCLEOTIDE SEQUENCE</scope>
    <source>
        <strain evidence="2">CBS 232.78</strain>
    </source>
</reference>
<keyword evidence="3" id="KW-1185">Reference proteome</keyword>
<evidence type="ECO:0000313" key="2">
    <source>
        <dbReference type="EMBL" id="KAK3368665.1"/>
    </source>
</evidence>
<gene>
    <name evidence="2" type="ORF">B0H63DRAFT_488903</name>
</gene>
<reference evidence="2" key="2">
    <citation type="submission" date="2023-06" db="EMBL/GenBank/DDBJ databases">
        <authorList>
            <consortium name="Lawrence Berkeley National Laboratory"/>
            <person name="Haridas S."/>
            <person name="Hensen N."/>
            <person name="Bonometti L."/>
            <person name="Westerberg I."/>
            <person name="Brannstrom I.O."/>
            <person name="Guillou S."/>
            <person name="Cros-Aarteil S."/>
            <person name="Calhoun S."/>
            <person name="Kuo A."/>
            <person name="Mondo S."/>
            <person name="Pangilinan J."/>
            <person name="Riley R."/>
            <person name="LaButti K."/>
            <person name="Andreopoulos B."/>
            <person name="Lipzen A."/>
            <person name="Chen C."/>
            <person name="Yanf M."/>
            <person name="Daum C."/>
            <person name="Ng V."/>
            <person name="Clum A."/>
            <person name="Steindorff A."/>
            <person name="Ohm R."/>
            <person name="Martin F."/>
            <person name="Silar P."/>
            <person name="Natvig D."/>
            <person name="Lalanne C."/>
            <person name="Gautier V."/>
            <person name="Ament-velasquez S.L."/>
            <person name="Kruys A."/>
            <person name="Hutchinson M.I."/>
            <person name="Powell A.J."/>
            <person name="Barry K."/>
            <person name="Miller A.N."/>
            <person name="Grigoriev I.V."/>
            <person name="Debuchy R."/>
            <person name="Gladieux P."/>
            <person name="Thoren M.H."/>
            <person name="Johannesson H."/>
        </authorList>
    </citation>
    <scope>NUCLEOTIDE SEQUENCE</scope>
    <source>
        <strain evidence="2">CBS 232.78</strain>
    </source>
</reference>
<dbReference type="Proteomes" id="UP001285441">
    <property type="component" value="Unassembled WGS sequence"/>
</dbReference>
<dbReference type="AlphaFoldDB" id="A0AAE0K300"/>
<feature type="region of interest" description="Disordered" evidence="1">
    <location>
        <begin position="33"/>
        <end position="68"/>
    </location>
</feature>
<evidence type="ECO:0000256" key="1">
    <source>
        <dbReference type="SAM" id="MobiDB-lite"/>
    </source>
</evidence>
<evidence type="ECO:0000313" key="3">
    <source>
        <dbReference type="Proteomes" id="UP001285441"/>
    </source>
</evidence>
<organism evidence="2 3">
    <name type="scientific">Podospora didyma</name>
    <dbReference type="NCBI Taxonomy" id="330526"/>
    <lineage>
        <taxon>Eukaryota</taxon>
        <taxon>Fungi</taxon>
        <taxon>Dikarya</taxon>
        <taxon>Ascomycota</taxon>
        <taxon>Pezizomycotina</taxon>
        <taxon>Sordariomycetes</taxon>
        <taxon>Sordariomycetidae</taxon>
        <taxon>Sordariales</taxon>
        <taxon>Podosporaceae</taxon>
        <taxon>Podospora</taxon>
    </lineage>
</organism>
<protein>
    <submittedName>
        <fullName evidence="2">Uncharacterized protein</fullName>
    </submittedName>
</protein>